<name>A0ABV2YZE8_9ACTN</name>
<gene>
    <name evidence="3" type="ORF">AB0E61_13590</name>
</gene>
<feature type="transmembrane region" description="Helical" evidence="2">
    <location>
        <begin position="51"/>
        <end position="75"/>
    </location>
</feature>
<keyword evidence="2" id="KW-1133">Transmembrane helix</keyword>
<evidence type="ECO:0000313" key="4">
    <source>
        <dbReference type="Proteomes" id="UP001550853"/>
    </source>
</evidence>
<sequence length="138" mass="13927">METQDTVRAPGRCAAARRPDAAHPAARGVHGVEGGGNRAAVAALATGLTALLTSTVVVGGLLGVPGLVLGIVALRTAGRTGVGRGQAVSGLVTSVVAIVVSVVVALGAVWFAHRTQDCYRFHEVGQWAHCVHQHVGLG</sequence>
<reference evidence="3 4" key="1">
    <citation type="submission" date="2024-06" db="EMBL/GenBank/DDBJ databases">
        <title>The Natural Products Discovery Center: Release of the First 8490 Sequenced Strains for Exploring Actinobacteria Biosynthetic Diversity.</title>
        <authorList>
            <person name="Kalkreuter E."/>
            <person name="Kautsar S.A."/>
            <person name="Yang D."/>
            <person name="Bader C.D."/>
            <person name="Teijaro C.N."/>
            <person name="Fluegel L."/>
            <person name="Davis C.M."/>
            <person name="Simpson J.R."/>
            <person name="Lauterbach L."/>
            <person name="Steele A.D."/>
            <person name="Gui C."/>
            <person name="Meng S."/>
            <person name="Li G."/>
            <person name="Viehrig K."/>
            <person name="Ye F."/>
            <person name="Su P."/>
            <person name="Kiefer A.F."/>
            <person name="Nichols A."/>
            <person name="Cepeda A.J."/>
            <person name="Yan W."/>
            <person name="Fan B."/>
            <person name="Jiang Y."/>
            <person name="Adhikari A."/>
            <person name="Zheng C.-J."/>
            <person name="Schuster L."/>
            <person name="Cowan T.M."/>
            <person name="Smanski M.J."/>
            <person name="Chevrette M.G."/>
            <person name="De Carvalho L.P.S."/>
            <person name="Shen B."/>
        </authorList>
    </citation>
    <scope>NUCLEOTIDE SEQUENCE [LARGE SCALE GENOMIC DNA]</scope>
    <source>
        <strain evidence="3 4">NPDC033039</strain>
    </source>
</reference>
<protein>
    <submittedName>
        <fullName evidence="3">DUF4190 domain-containing protein</fullName>
    </submittedName>
</protein>
<evidence type="ECO:0000313" key="3">
    <source>
        <dbReference type="EMBL" id="MEU3711117.1"/>
    </source>
</evidence>
<accession>A0ABV2YZE8</accession>
<feature type="region of interest" description="Disordered" evidence="1">
    <location>
        <begin position="1"/>
        <end position="20"/>
    </location>
</feature>
<keyword evidence="2" id="KW-0812">Transmembrane</keyword>
<feature type="compositionally biased region" description="Low complexity" evidence="1">
    <location>
        <begin position="8"/>
        <end position="20"/>
    </location>
</feature>
<dbReference type="RefSeq" id="WP_245654985.1">
    <property type="nucleotide sequence ID" value="NZ_JBEZVI010000009.1"/>
</dbReference>
<feature type="transmembrane region" description="Helical" evidence="2">
    <location>
        <begin position="87"/>
        <end position="112"/>
    </location>
</feature>
<dbReference type="EMBL" id="JBEZVI010000009">
    <property type="protein sequence ID" value="MEU3711117.1"/>
    <property type="molecule type" value="Genomic_DNA"/>
</dbReference>
<proteinExistence type="predicted"/>
<organism evidence="3 4">
    <name type="scientific">Streptomyces catenulae</name>
    <dbReference type="NCBI Taxonomy" id="66875"/>
    <lineage>
        <taxon>Bacteria</taxon>
        <taxon>Bacillati</taxon>
        <taxon>Actinomycetota</taxon>
        <taxon>Actinomycetes</taxon>
        <taxon>Kitasatosporales</taxon>
        <taxon>Streptomycetaceae</taxon>
        <taxon>Streptomyces</taxon>
    </lineage>
</organism>
<comment type="caution">
    <text evidence="3">The sequence shown here is derived from an EMBL/GenBank/DDBJ whole genome shotgun (WGS) entry which is preliminary data.</text>
</comment>
<keyword evidence="4" id="KW-1185">Reference proteome</keyword>
<keyword evidence="2" id="KW-0472">Membrane</keyword>
<dbReference type="Proteomes" id="UP001550853">
    <property type="component" value="Unassembled WGS sequence"/>
</dbReference>
<evidence type="ECO:0000256" key="1">
    <source>
        <dbReference type="SAM" id="MobiDB-lite"/>
    </source>
</evidence>
<evidence type="ECO:0000256" key="2">
    <source>
        <dbReference type="SAM" id="Phobius"/>
    </source>
</evidence>